<dbReference type="AlphaFoldDB" id="A0A8S1LHY5"/>
<evidence type="ECO:0000313" key="2">
    <source>
        <dbReference type="Proteomes" id="UP000692954"/>
    </source>
</evidence>
<protein>
    <recommendedName>
        <fullName evidence="3">Protein kinase domain-containing protein</fullName>
    </recommendedName>
</protein>
<proteinExistence type="predicted"/>
<keyword evidence="2" id="KW-1185">Reference proteome</keyword>
<dbReference type="Proteomes" id="UP000692954">
    <property type="component" value="Unassembled WGS sequence"/>
</dbReference>
<sequence>MSQLYTESSREIMNNLKYLIEELKMAESCSLFRSKQETLFEKLCQQELIKEIVQMYQHQSKEFELKEISIYDNGVVIESLYIELSKCYHEIKFTKTNNCDGLYVIILQNNQGKDFIISNNEQQMKRIQVFMKRFCINKNFFGKYQLLQKNCLPISQAIKNKSEEHFTQVYEKKLLKDLKEFQIFHNSITIMHALKIKPCSPKLFEDNYKYYILGEKMKLQSLETLLLNGFDFREIPFVSIIYMILQNLKKYQQRNIYHGNINLSSVFINIENETLEIVILFPRYVENSNYTIENDLYNLGILIYQITFYTLTNRIKQYVDLDLINRIHNQMADQNYQHNQYQFLYRVSQLDLIKQLLSPNITLKRAIKHQWFITIQQNIKQQQTHKQLNPIYLPTIVEINDSLIISSSLNDGRIANLNHQQFQQEQDLEEYQPIQCQTINTIRMIPSKTKHDEAIQCLIKSKTVPNQQMKRASLPEIIKQTTVK</sequence>
<evidence type="ECO:0008006" key="3">
    <source>
        <dbReference type="Google" id="ProtNLM"/>
    </source>
</evidence>
<accession>A0A8S1LHY5</accession>
<dbReference type="OrthoDB" id="300956at2759"/>
<organism evidence="1 2">
    <name type="scientific">Paramecium sonneborni</name>
    <dbReference type="NCBI Taxonomy" id="65129"/>
    <lineage>
        <taxon>Eukaryota</taxon>
        <taxon>Sar</taxon>
        <taxon>Alveolata</taxon>
        <taxon>Ciliophora</taxon>
        <taxon>Intramacronucleata</taxon>
        <taxon>Oligohymenophorea</taxon>
        <taxon>Peniculida</taxon>
        <taxon>Parameciidae</taxon>
        <taxon>Paramecium</taxon>
    </lineage>
</organism>
<comment type="caution">
    <text evidence="1">The sequence shown here is derived from an EMBL/GenBank/DDBJ whole genome shotgun (WGS) entry which is preliminary data.</text>
</comment>
<name>A0A8S1LHY5_9CILI</name>
<dbReference type="EMBL" id="CAJJDN010000023">
    <property type="protein sequence ID" value="CAD8067467.1"/>
    <property type="molecule type" value="Genomic_DNA"/>
</dbReference>
<evidence type="ECO:0000313" key="1">
    <source>
        <dbReference type="EMBL" id="CAD8067467.1"/>
    </source>
</evidence>
<reference evidence="1" key="1">
    <citation type="submission" date="2021-01" db="EMBL/GenBank/DDBJ databases">
        <authorList>
            <consortium name="Genoscope - CEA"/>
            <person name="William W."/>
        </authorList>
    </citation>
    <scope>NUCLEOTIDE SEQUENCE</scope>
</reference>
<gene>
    <name evidence="1" type="ORF">PSON_ATCC_30995.1.T0230054</name>
</gene>